<dbReference type="GO" id="GO:0004375">
    <property type="term" value="F:glycine dehydrogenase (decarboxylating) activity"/>
    <property type="evidence" value="ECO:0007669"/>
    <property type="project" value="UniProtKB-EC"/>
</dbReference>
<dbReference type="SUPFAM" id="SSF53383">
    <property type="entry name" value="PLP-dependent transferases"/>
    <property type="match status" value="1"/>
</dbReference>
<dbReference type="KEGG" id="sbr:SY1_05100"/>
<dbReference type="InterPro" id="IPR000192">
    <property type="entry name" value="Aminotrans_V_dom"/>
</dbReference>
<evidence type="ECO:0000259" key="6">
    <source>
        <dbReference type="Pfam" id="PF00266"/>
    </source>
</evidence>
<dbReference type="PANTHER" id="PTHR11773:SF1">
    <property type="entry name" value="GLYCINE DEHYDROGENASE (DECARBOXYLATING), MITOCHONDRIAL"/>
    <property type="match status" value="1"/>
</dbReference>
<comment type="function">
    <text evidence="1">The glycine cleavage system catalyzes the degradation of glycine. The P protein binds the alpha-amino group of glycine through its pyridoxal phosphate cofactor; CO(2) is released and the remaining methylamine moiety is then transferred to the lipoamide cofactor of the H protein.</text>
</comment>
<reference evidence="8 9" key="2">
    <citation type="submission" date="2010-03" db="EMBL/GenBank/DDBJ databases">
        <authorList>
            <person name="Pajon A."/>
        </authorList>
    </citation>
    <scope>NUCLEOTIDE SEQUENCE [LARGE SCALE GENOMIC DNA]</scope>
    <source>
        <strain evidence="8 9">SGP1</strain>
    </source>
</reference>
<dbReference type="InterPro" id="IPR015421">
    <property type="entry name" value="PyrdxlP-dep_Trfase_major"/>
</dbReference>
<dbReference type="NCBIfam" id="NF003346">
    <property type="entry name" value="PRK04366.1"/>
    <property type="match status" value="1"/>
</dbReference>
<dbReference type="PANTHER" id="PTHR11773">
    <property type="entry name" value="GLYCINE DEHYDROGENASE, DECARBOXYLATING"/>
    <property type="match status" value="1"/>
</dbReference>
<sequence>MKGYPGMRGIAYKEDLLWEKSRKGRVGISIPEADVPGADLDPSLVGAEPNLPELSEVDVVRHYTRLSTWNFGLDTGMYPLGSCTMKYNPKINEAMAALPGFANLHPLLPDECMQGALKLMYEFEQDLLKITGMKAATLEPAAGAQGELTGMLMIHAYHAHKGRQRSKLIMPSTAHGTNPASGALCGYTPVPVELSADGVVTPDAIRAIMDEDTAGIMLTNPNTLGIFENHVAEVAEIIHEKGGLVYGDGANMNALMGYVDVKKMGVDVLHMNVHKTLSTPHGGGGPGAGPVVVGEALEPFLPVPRVRKDGDRYYLDFNIPLTIGRLQSFLGNFAVLVRGFTYTRTMGRDLKAATEAAVLNANYVKAKLRGDYHLPFPQPSLHEVIFNDEEQKKNGVTTMDIAKRLLDCGFHAPTVYFPLVVDSALMIEPTDTEPKEELDAFIAAMKDIAADARTNPERVTNTPQNTIVSRPDETLAARQLILKGE</sequence>
<keyword evidence="3" id="KW-0663">Pyridoxal phosphate</keyword>
<dbReference type="Proteomes" id="UP000008957">
    <property type="component" value="Chromosome"/>
</dbReference>
<gene>
    <name evidence="8" type="ORF">SY1_05100</name>
</gene>
<keyword evidence="9" id="KW-1185">Reference proteome</keyword>
<dbReference type="Gene3D" id="6.20.440.10">
    <property type="match status" value="1"/>
</dbReference>
<dbReference type="InterPro" id="IPR020581">
    <property type="entry name" value="GDC_P"/>
</dbReference>
<dbReference type="GO" id="GO:0016594">
    <property type="term" value="F:glycine binding"/>
    <property type="evidence" value="ECO:0007669"/>
    <property type="project" value="TreeGrafter"/>
</dbReference>
<accession>A0AB94IW56</accession>
<dbReference type="GO" id="GO:0019464">
    <property type="term" value="P:glycine decarboxylation via glycine cleavage system"/>
    <property type="evidence" value="ECO:0007669"/>
    <property type="project" value="TreeGrafter"/>
</dbReference>
<dbReference type="EMBL" id="FP929056">
    <property type="protein sequence ID" value="CBL27924.1"/>
    <property type="molecule type" value="Genomic_DNA"/>
</dbReference>
<dbReference type="GO" id="GO:0030170">
    <property type="term" value="F:pyridoxal phosphate binding"/>
    <property type="evidence" value="ECO:0007669"/>
    <property type="project" value="TreeGrafter"/>
</dbReference>
<dbReference type="FunFam" id="3.90.1150.10:FF:000014">
    <property type="entry name" value="Probable glycine dehydrogenase (decarboxylating) subunit 2"/>
    <property type="match status" value="1"/>
</dbReference>
<evidence type="ECO:0000256" key="2">
    <source>
        <dbReference type="ARBA" id="ARBA00012134"/>
    </source>
</evidence>
<dbReference type="Gene3D" id="3.40.640.10">
    <property type="entry name" value="Type I PLP-dependent aspartate aminotransferase-like (Major domain)"/>
    <property type="match status" value="1"/>
</dbReference>
<dbReference type="InterPro" id="IPR015422">
    <property type="entry name" value="PyrdxlP-dep_Trfase_small"/>
</dbReference>
<dbReference type="Gene3D" id="3.90.1150.10">
    <property type="entry name" value="Aspartate Aminotransferase, domain 1"/>
    <property type="match status" value="1"/>
</dbReference>
<dbReference type="InterPro" id="IPR015424">
    <property type="entry name" value="PyrdxlP-dep_Trfase"/>
</dbReference>
<feature type="domain" description="Aminotransferase class V" evidence="6">
    <location>
        <begin position="180"/>
        <end position="282"/>
    </location>
</feature>
<dbReference type="GO" id="GO:0005829">
    <property type="term" value="C:cytosol"/>
    <property type="evidence" value="ECO:0007669"/>
    <property type="project" value="TreeGrafter"/>
</dbReference>
<proteinExistence type="predicted"/>
<dbReference type="RefSeq" id="WP_015556071.1">
    <property type="nucleotide sequence ID" value="NZ_OZ209244.1"/>
</dbReference>
<dbReference type="Pfam" id="PF21478">
    <property type="entry name" value="GcvP2_C"/>
    <property type="match status" value="1"/>
</dbReference>
<evidence type="ECO:0000256" key="5">
    <source>
        <dbReference type="ARBA" id="ARBA00049026"/>
    </source>
</evidence>
<reference evidence="9" key="1">
    <citation type="submission" date="2010-03" db="EMBL/GenBank/DDBJ databases">
        <title>The genome sequence of Synergistetes sp. SGP1.</title>
        <authorList>
            <consortium name="metaHIT consortium -- http://www.metahit.eu/"/>
            <person name="Pajon A."/>
            <person name="Turner K."/>
            <person name="Parkhill J."/>
            <person name="Wade W."/>
            <person name="Vartoukian S."/>
        </authorList>
    </citation>
    <scope>NUCLEOTIDE SEQUENCE [LARGE SCALE GENOMIC DNA]</scope>
    <source>
        <strain evidence="9">SGP1</strain>
    </source>
</reference>
<evidence type="ECO:0000256" key="3">
    <source>
        <dbReference type="ARBA" id="ARBA00022898"/>
    </source>
</evidence>
<organism evidence="8 9">
    <name type="scientific">Fretibacterium fastidiosum</name>
    <dbReference type="NCBI Taxonomy" id="651822"/>
    <lineage>
        <taxon>Bacteria</taxon>
        <taxon>Thermotogati</taxon>
        <taxon>Synergistota</taxon>
        <taxon>Synergistia</taxon>
        <taxon>Synergistales</taxon>
        <taxon>Aminobacteriaceae</taxon>
        <taxon>Fretibacterium</taxon>
    </lineage>
</organism>
<protein>
    <recommendedName>
        <fullName evidence="2">glycine dehydrogenase (aminomethyl-transferring)</fullName>
        <ecNumber evidence="2">1.4.4.2</ecNumber>
    </recommendedName>
</protein>
<dbReference type="GO" id="GO:0005960">
    <property type="term" value="C:glycine cleavage complex"/>
    <property type="evidence" value="ECO:0007669"/>
    <property type="project" value="TreeGrafter"/>
</dbReference>
<evidence type="ECO:0000313" key="9">
    <source>
        <dbReference type="Proteomes" id="UP000008957"/>
    </source>
</evidence>
<keyword evidence="4 8" id="KW-0560">Oxidoreductase</keyword>
<evidence type="ECO:0000313" key="8">
    <source>
        <dbReference type="EMBL" id="CBL27924.1"/>
    </source>
</evidence>
<dbReference type="FunFam" id="3.40.640.10:FF:000224">
    <property type="entry name" value="Probable glycine dehydrogenase (decarboxylating) subunit 2"/>
    <property type="match status" value="1"/>
</dbReference>
<name>A0AB94IW56_9BACT</name>
<dbReference type="Pfam" id="PF00266">
    <property type="entry name" value="Aminotran_5"/>
    <property type="match status" value="1"/>
</dbReference>
<comment type="catalytic activity">
    <reaction evidence="5">
        <text>N(6)-[(R)-lipoyl]-L-lysyl-[glycine-cleavage complex H protein] + glycine + H(+) = N(6)-[(R)-S(8)-aminomethyldihydrolipoyl]-L-lysyl-[glycine-cleavage complex H protein] + CO2</text>
        <dbReference type="Rhea" id="RHEA:24304"/>
        <dbReference type="Rhea" id="RHEA-COMP:10494"/>
        <dbReference type="Rhea" id="RHEA-COMP:10495"/>
        <dbReference type="ChEBI" id="CHEBI:15378"/>
        <dbReference type="ChEBI" id="CHEBI:16526"/>
        <dbReference type="ChEBI" id="CHEBI:57305"/>
        <dbReference type="ChEBI" id="CHEBI:83099"/>
        <dbReference type="ChEBI" id="CHEBI:83143"/>
        <dbReference type="EC" id="1.4.4.2"/>
    </reaction>
</comment>
<dbReference type="InterPro" id="IPR049316">
    <property type="entry name" value="GDC-P_C"/>
</dbReference>
<dbReference type="AlphaFoldDB" id="A0AB94IW56"/>
<dbReference type="EC" id="1.4.4.2" evidence="2"/>
<evidence type="ECO:0000256" key="4">
    <source>
        <dbReference type="ARBA" id="ARBA00023002"/>
    </source>
</evidence>
<evidence type="ECO:0000259" key="7">
    <source>
        <dbReference type="Pfam" id="PF21478"/>
    </source>
</evidence>
<evidence type="ECO:0000256" key="1">
    <source>
        <dbReference type="ARBA" id="ARBA00003788"/>
    </source>
</evidence>
<feature type="domain" description="Glycine dehydrogenase C-terminal" evidence="7">
    <location>
        <begin position="353"/>
        <end position="470"/>
    </location>
</feature>